<sequence length="257" mass="27641">MADAPTEPEKVSKVPEVVLTFWIIKIAATTLGETGGDTVTMSMNLGYLVGTVIFASLLVGLVWWQISVKRFHPFLYWATIIASTTAGTTLADFADRSLGIGYTGGSALLLTGLLGTLALWHWSMGSVSVDTVRTPKAEIFYWVTITFSQTLGTALGDWIADTGGLGYEGGALVFAAALLVLVAFYYWTRVSRVFLFWGAFILTRPLGATVGDLLDKPLDKGGMDFSRPLASAILGVFIVACILLLPQRAGQHPENAR</sequence>
<keyword evidence="3" id="KW-1185">Reference proteome</keyword>
<feature type="transmembrane region" description="Helical" evidence="1">
    <location>
        <begin position="165"/>
        <end position="187"/>
    </location>
</feature>
<keyword evidence="1" id="KW-0472">Membrane</keyword>
<keyword evidence="1" id="KW-0812">Transmembrane</keyword>
<proteinExistence type="predicted"/>
<evidence type="ECO:0000256" key="1">
    <source>
        <dbReference type="SAM" id="Phobius"/>
    </source>
</evidence>
<dbReference type="RefSeq" id="WP_188449844.1">
    <property type="nucleotide sequence ID" value="NZ_BMDW01000036.1"/>
</dbReference>
<dbReference type="EMBL" id="BMDW01000036">
    <property type="protein sequence ID" value="GGA61841.1"/>
    <property type="molecule type" value="Genomic_DNA"/>
</dbReference>
<evidence type="ECO:0000313" key="3">
    <source>
        <dbReference type="Proteomes" id="UP000618591"/>
    </source>
</evidence>
<keyword evidence="1" id="KW-1133">Transmembrane helix</keyword>
<name>A0ABQ1H852_9SPHN</name>
<evidence type="ECO:0000313" key="2">
    <source>
        <dbReference type="EMBL" id="GGA61841.1"/>
    </source>
</evidence>
<feature type="transmembrane region" description="Helical" evidence="1">
    <location>
        <begin position="194"/>
        <end position="213"/>
    </location>
</feature>
<comment type="caution">
    <text evidence="2">The sequence shown here is derived from an EMBL/GenBank/DDBJ whole genome shotgun (WGS) entry which is preliminary data.</text>
</comment>
<organism evidence="2 3">
    <name type="scientific">Sphingomonas psychrolutea</name>
    <dbReference type="NCBI Taxonomy" id="1259676"/>
    <lineage>
        <taxon>Bacteria</taxon>
        <taxon>Pseudomonadati</taxon>
        <taxon>Pseudomonadota</taxon>
        <taxon>Alphaproteobacteria</taxon>
        <taxon>Sphingomonadales</taxon>
        <taxon>Sphingomonadaceae</taxon>
        <taxon>Sphingomonas</taxon>
    </lineage>
</organism>
<dbReference type="Proteomes" id="UP000618591">
    <property type="component" value="Unassembled WGS sequence"/>
</dbReference>
<feature type="transmembrane region" description="Helical" evidence="1">
    <location>
        <begin position="225"/>
        <end position="245"/>
    </location>
</feature>
<reference evidence="3" key="1">
    <citation type="journal article" date="2019" name="Int. J. Syst. Evol. Microbiol.">
        <title>The Global Catalogue of Microorganisms (GCM) 10K type strain sequencing project: providing services to taxonomists for standard genome sequencing and annotation.</title>
        <authorList>
            <consortium name="The Broad Institute Genomics Platform"/>
            <consortium name="The Broad Institute Genome Sequencing Center for Infectious Disease"/>
            <person name="Wu L."/>
            <person name="Ma J."/>
        </authorList>
    </citation>
    <scope>NUCLEOTIDE SEQUENCE [LARGE SCALE GENOMIC DNA]</scope>
    <source>
        <strain evidence="3">CGMCC 1.10106</strain>
    </source>
</reference>
<dbReference type="Pfam" id="PF03988">
    <property type="entry name" value="DUF347"/>
    <property type="match status" value="4"/>
</dbReference>
<gene>
    <name evidence="2" type="ORF">GCM10011395_35240</name>
</gene>
<feature type="transmembrane region" description="Helical" evidence="1">
    <location>
        <begin position="45"/>
        <end position="63"/>
    </location>
</feature>
<feature type="transmembrane region" description="Helical" evidence="1">
    <location>
        <begin position="75"/>
        <end position="94"/>
    </location>
</feature>
<dbReference type="InterPro" id="IPR007136">
    <property type="entry name" value="DUF347"/>
</dbReference>
<protein>
    <submittedName>
        <fullName evidence="2">Membrane protein</fullName>
    </submittedName>
</protein>
<feature type="transmembrane region" description="Helical" evidence="1">
    <location>
        <begin position="100"/>
        <end position="119"/>
    </location>
</feature>
<accession>A0ABQ1H852</accession>